<gene>
    <name evidence="2" type="ORF">BJY24_007885</name>
</gene>
<dbReference type="Proteomes" id="UP000540412">
    <property type="component" value="Unassembled WGS sequence"/>
</dbReference>
<dbReference type="PANTHER" id="PTHR44846">
    <property type="entry name" value="MANNOSYL-D-GLYCERATE TRANSPORT/METABOLISM SYSTEM REPRESSOR MNGR-RELATED"/>
    <property type="match status" value="1"/>
</dbReference>
<protein>
    <submittedName>
        <fullName evidence="2">GntR family transcriptional regulator</fullName>
    </submittedName>
</protein>
<dbReference type="EMBL" id="JACHIT010000003">
    <property type="protein sequence ID" value="MBB5918952.1"/>
    <property type="molecule type" value="Genomic_DNA"/>
</dbReference>
<dbReference type="Gene3D" id="3.40.1410.10">
    <property type="entry name" value="Chorismate lyase-like"/>
    <property type="match status" value="1"/>
</dbReference>
<dbReference type="SUPFAM" id="SSF64288">
    <property type="entry name" value="Chorismate lyase-like"/>
    <property type="match status" value="1"/>
</dbReference>
<evidence type="ECO:0000313" key="3">
    <source>
        <dbReference type="Proteomes" id="UP000540412"/>
    </source>
</evidence>
<dbReference type="SMART" id="SM00866">
    <property type="entry name" value="UTRA"/>
    <property type="match status" value="1"/>
</dbReference>
<evidence type="ECO:0000259" key="1">
    <source>
        <dbReference type="SMART" id="SM00866"/>
    </source>
</evidence>
<organism evidence="2 3">
    <name type="scientific">Nocardia transvalensis</name>
    <dbReference type="NCBI Taxonomy" id="37333"/>
    <lineage>
        <taxon>Bacteria</taxon>
        <taxon>Bacillati</taxon>
        <taxon>Actinomycetota</taxon>
        <taxon>Actinomycetes</taxon>
        <taxon>Mycobacteriales</taxon>
        <taxon>Nocardiaceae</taxon>
        <taxon>Nocardia</taxon>
    </lineage>
</organism>
<reference evidence="2 3" key="1">
    <citation type="submission" date="2020-08" db="EMBL/GenBank/DDBJ databases">
        <title>Sequencing the genomes of 1000 actinobacteria strains.</title>
        <authorList>
            <person name="Klenk H.-P."/>
        </authorList>
    </citation>
    <scope>NUCLEOTIDE SEQUENCE [LARGE SCALE GENOMIC DNA]</scope>
    <source>
        <strain evidence="2 3">DSM 43582</strain>
    </source>
</reference>
<comment type="caution">
    <text evidence="2">The sequence shown here is derived from an EMBL/GenBank/DDBJ whole genome shotgun (WGS) entry which is preliminary data.</text>
</comment>
<dbReference type="InterPro" id="IPR028978">
    <property type="entry name" value="Chorismate_lyase_/UTRA_dom_sf"/>
</dbReference>
<dbReference type="AlphaFoldDB" id="A0A7W9PMS2"/>
<dbReference type="InterPro" id="IPR011663">
    <property type="entry name" value="UTRA"/>
</dbReference>
<sequence length="219" mass="24231">MAQYDVESKSTISRAIAVLADEGILFTDPLAPRRGVRVRARTEFLRPIDQQLAAPVEVDGGRTFEEFSFLGSGELDVEVSYARREASDLADLLGDELLLERTYRYLVRGTPHQVMRSWMPDRIAAAAGLTDPSDEVAGRFVESWLVAAGVEPHHVSLTLKSRLPTAEEAADLAMPRALPIMVRRRVVFTAADQAVELSTSLVVADQITYLAEYELRTPC</sequence>
<dbReference type="GO" id="GO:0045892">
    <property type="term" value="P:negative regulation of DNA-templated transcription"/>
    <property type="evidence" value="ECO:0007669"/>
    <property type="project" value="TreeGrafter"/>
</dbReference>
<proteinExistence type="predicted"/>
<dbReference type="PANTHER" id="PTHR44846:SF1">
    <property type="entry name" value="MANNOSYL-D-GLYCERATE TRANSPORT_METABOLISM SYSTEM REPRESSOR MNGR-RELATED"/>
    <property type="match status" value="1"/>
</dbReference>
<name>A0A7W9PMS2_9NOCA</name>
<dbReference type="InterPro" id="IPR050679">
    <property type="entry name" value="Bact_HTH_transcr_reg"/>
</dbReference>
<dbReference type="Pfam" id="PF07702">
    <property type="entry name" value="UTRA"/>
    <property type="match status" value="1"/>
</dbReference>
<evidence type="ECO:0000313" key="2">
    <source>
        <dbReference type="EMBL" id="MBB5918952.1"/>
    </source>
</evidence>
<dbReference type="GO" id="GO:0003677">
    <property type="term" value="F:DNA binding"/>
    <property type="evidence" value="ECO:0007669"/>
    <property type="project" value="InterPro"/>
</dbReference>
<keyword evidence="3" id="KW-1185">Reference proteome</keyword>
<feature type="domain" description="UbiC transcription regulator-associated" evidence="1">
    <location>
        <begin position="71"/>
        <end position="208"/>
    </location>
</feature>
<accession>A0A7W9PMS2</accession>